<accession>A0ABT3C9V8</accession>
<organism evidence="1 2">
    <name type="scientific">Mycolicibacterium komossense</name>
    <dbReference type="NCBI Taxonomy" id="1779"/>
    <lineage>
        <taxon>Bacteria</taxon>
        <taxon>Bacillati</taxon>
        <taxon>Actinomycetota</taxon>
        <taxon>Actinomycetes</taxon>
        <taxon>Mycobacteriales</taxon>
        <taxon>Mycobacteriaceae</taxon>
        <taxon>Mycolicibacterium</taxon>
    </lineage>
</organism>
<proteinExistence type="predicted"/>
<name>A0ABT3C9V8_9MYCO</name>
<dbReference type="Proteomes" id="UP001526201">
    <property type="component" value="Unassembled WGS sequence"/>
</dbReference>
<dbReference type="RefSeq" id="WP_264067047.1">
    <property type="nucleotide sequence ID" value="NZ_JACKTY010000020.1"/>
</dbReference>
<sequence length="124" mass="12712">MVDQAGHSATAIAAASTALSTRHAGLTEADRALAEAVAAAHAATVEGLRRLDTIEADIESAVAQQDMLALDTPAGAHQFHRFLLAKHREIIEIVSQTAANAESKTAVLQSLSGNYPSAPAASTG</sequence>
<reference evidence="1 2" key="1">
    <citation type="journal article" date="2022" name="BMC Genomics">
        <title>Comparative genome analysis of mycobacteria focusing on tRNA and non-coding RNA.</title>
        <authorList>
            <person name="Behra P.R.K."/>
            <person name="Pettersson B.M.F."/>
            <person name="Ramesh M."/>
            <person name="Das S."/>
            <person name="Dasgupta S."/>
            <person name="Kirsebom L.A."/>
        </authorList>
    </citation>
    <scope>NUCLEOTIDE SEQUENCE [LARGE SCALE GENOMIC DNA]</scope>
    <source>
        <strain evidence="1 2">DSM 44078</strain>
    </source>
</reference>
<comment type="caution">
    <text evidence="1">The sequence shown here is derived from an EMBL/GenBank/DDBJ whole genome shotgun (WGS) entry which is preliminary data.</text>
</comment>
<dbReference type="Pfam" id="PF10774">
    <property type="entry name" value="DUF4226"/>
    <property type="match status" value="1"/>
</dbReference>
<dbReference type="EMBL" id="JACKTY010000020">
    <property type="protein sequence ID" value="MCV7226220.1"/>
    <property type="molecule type" value="Genomic_DNA"/>
</dbReference>
<evidence type="ECO:0000313" key="1">
    <source>
        <dbReference type="EMBL" id="MCV7226220.1"/>
    </source>
</evidence>
<dbReference type="InterPro" id="IPR019710">
    <property type="entry name" value="DUF4226"/>
</dbReference>
<protein>
    <submittedName>
        <fullName evidence="1">DUF4226 domain-containing protein</fullName>
    </submittedName>
</protein>
<evidence type="ECO:0000313" key="2">
    <source>
        <dbReference type="Proteomes" id="UP001526201"/>
    </source>
</evidence>
<gene>
    <name evidence="1" type="ORF">H7J73_09270</name>
</gene>
<keyword evidence="2" id="KW-1185">Reference proteome</keyword>